<keyword evidence="4" id="KW-0720">Serine protease</keyword>
<dbReference type="InterPro" id="IPR009003">
    <property type="entry name" value="Peptidase_S1_PA"/>
</dbReference>
<evidence type="ECO:0000256" key="2">
    <source>
        <dbReference type="ARBA" id="ARBA00022670"/>
    </source>
</evidence>
<keyword evidence="5" id="KW-1015">Disulfide bond</keyword>
<dbReference type="EMBL" id="CP026304">
    <property type="protein sequence ID" value="AVZ76154.1"/>
    <property type="molecule type" value="Genomic_DNA"/>
</dbReference>
<reference evidence="8 9" key="1">
    <citation type="submission" date="2018-01" db="EMBL/GenBank/DDBJ databases">
        <title>Complete genome sequence of Streptomyces lunaelactis MM109T, a Ferroverdin A producer isolated from cave moonmilk deposits.</title>
        <authorList>
            <person name="Naome A."/>
            <person name="Martinet L."/>
            <person name="Maciejewska M."/>
            <person name="Anderssen S."/>
            <person name="Adam D."/>
            <person name="Tenconi E."/>
            <person name="Deflandre B."/>
            <person name="Arguelles-Arias A."/>
            <person name="Calusinska M."/>
            <person name="Copieters W."/>
            <person name="Karim L."/>
            <person name="Hanikenne M."/>
            <person name="Baurain D."/>
            <person name="van Wezel G."/>
            <person name="Smargiasso N."/>
            <person name="de Pauw E."/>
            <person name="Delfosse P."/>
            <person name="Rigali S."/>
        </authorList>
    </citation>
    <scope>NUCLEOTIDE SEQUENCE [LARGE SCALE GENOMIC DNA]</scope>
    <source>
        <strain evidence="8 9">MM109</strain>
    </source>
</reference>
<dbReference type="Gene3D" id="2.40.10.10">
    <property type="entry name" value="Trypsin-like serine proteases"/>
    <property type="match status" value="2"/>
</dbReference>
<dbReference type="KEGG" id="slk:SLUN_32085"/>
<evidence type="ECO:0000313" key="9">
    <source>
        <dbReference type="Proteomes" id="UP000244201"/>
    </source>
</evidence>
<dbReference type="InterPro" id="IPR001254">
    <property type="entry name" value="Trypsin_dom"/>
</dbReference>
<name>A0A2R4TAP4_9ACTN</name>
<dbReference type="GO" id="GO:0006508">
    <property type="term" value="P:proteolysis"/>
    <property type="evidence" value="ECO:0007669"/>
    <property type="project" value="UniProtKB-KW"/>
</dbReference>
<feature type="domain" description="Peptidase S1" evidence="7">
    <location>
        <begin position="96"/>
        <end position="234"/>
    </location>
</feature>
<dbReference type="InterPro" id="IPR043504">
    <property type="entry name" value="Peptidase_S1_PA_chymotrypsin"/>
</dbReference>
<dbReference type="GO" id="GO:0004252">
    <property type="term" value="F:serine-type endopeptidase activity"/>
    <property type="evidence" value="ECO:0007669"/>
    <property type="project" value="InterPro"/>
</dbReference>
<evidence type="ECO:0000313" key="8">
    <source>
        <dbReference type="EMBL" id="AVZ76154.1"/>
    </source>
</evidence>
<evidence type="ECO:0000256" key="5">
    <source>
        <dbReference type="ARBA" id="ARBA00023157"/>
    </source>
</evidence>
<comment type="similarity">
    <text evidence="1">Belongs to the peptidase S1 family.</text>
</comment>
<evidence type="ECO:0000256" key="6">
    <source>
        <dbReference type="SAM" id="MobiDB-lite"/>
    </source>
</evidence>
<keyword evidence="3" id="KW-0378">Hydrolase</keyword>
<accession>A0A2R4TAP4</accession>
<dbReference type="CDD" id="cd21112">
    <property type="entry name" value="alphaLP-like"/>
    <property type="match status" value="1"/>
</dbReference>
<organism evidence="8 9">
    <name type="scientific">Streptomyces lunaelactis</name>
    <dbReference type="NCBI Taxonomy" id="1535768"/>
    <lineage>
        <taxon>Bacteria</taxon>
        <taxon>Bacillati</taxon>
        <taxon>Actinomycetota</taxon>
        <taxon>Actinomycetes</taxon>
        <taxon>Kitasatosporales</taxon>
        <taxon>Streptomycetaceae</taxon>
        <taxon>Streptomyces</taxon>
    </lineage>
</organism>
<dbReference type="SUPFAM" id="SSF50494">
    <property type="entry name" value="Trypsin-like serine proteases"/>
    <property type="match status" value="1"/>
</dbReference>
<dbReference type="Pfam" id="PF00089">
    <property type="entry name" value="Trypsin"/>
    <property type="match status" value="1"/>
</dbReference>
<evidence type="ECO:0000256" key="3">
    <source>
        <dbReference type="ARBA" id="ARBA00022801"/>
    </source>
</evidence>
<dbReference type="PRINTS" id="PR00861">
    <property type="entry name" value="ALYTICPTASE"/>
</dbReference>
<evidence type="ECO:0000259" key="7">
    <source>
        <dbReference type="Pfam" id="PF00089"/>
    </source>
</evidence>
<dbReference type="Proteomes" id="UP000244201">
    <property type="component" value="Chromosome"/>
</dbReference>
<gene>
    <name evidence="8" type="ORF">SLUN_32085</name>
</gene>
<protein>
    <recommendedName>
        <fullName evidence="7">Peptidase S1 domain-containing protein</fullName>
    </recommendedName>
</protein>
<evidence type="ECO:0000256" key="4">
    <source>
        <dbReference type="ARBA" id="ARBA00022825"/>
    </source>
</evidence>
<dbReference type="AlphaFoldDB" id="A0A2R4TAP4"/>
<proteinExistence type="inferred from homology"/>
<keyword evidence="2" id="KW-0645">Protease</keyword>
<keyword evidence="9" id="KW-1185">Reference proteome</keyword>
<dbReference type="InterPro" id="IPR001316">
    <property type="entry name" value="Pept_S1A_streptogrisin"/>
</dbReference>
<sequence length="261" mass="28086">MNEVDEEPDFQITEGTDTAQPDPAEQPEEGQSGGEGQQPSSEVPPGTDDQEPVDEAQPSTEDLTLPRGAKIIPRENFDKEIQGFCTAGIHVTDGQDNGFLTAGHCKTDDVWVDEDRREIGKTQRLGDGDTDWSFVETDRGPGPKDRFSGVGLPYVGREVCKSGAKTGEQRCGKITKTDETIPYDDGTSVRDLIVTDIESHGGDSGGPLYDKNHPEIAIGTLSGGNGDMKAANEPYLSYYVPAIDVMVKEGFTLPRAPETGP</sequence>
<feature type="region of interest" description="Disordered" evidence="6">
    <location>
        <begin position="1"/>
        <end position="70"/>
    </location>
</feature>
<evidence type="ECO:0000256" key="1">
    <source>
        <dbReference type="ARBA" id="ARBA00007664"/>
    </source>
</evidence>